<dbReference type="CDD" id="cd00174">
    <property type="entry name" value="SH3"/>
    <property type="match status" value="1"/>
</dbReference>
<dbReference type="PROSITE" id="PS50002">
    <property type="entry name" value="SH3"/>
    <property type="match status" value="1"/>
</dbReference>
<evidence type="ECO:0000259" key="3">
    <source>
        <dbReference type="PROSITE" id="PS50002"/>
    </source>
</evidence>
<evidence type="ECO:0000256" key="1">
    <source>
        <dbReference type="ARBA" id="ARBA00022443"/>
    </source>
</evidence>
<sequence length="139" mass="15351">MPNILLKYAGVSEILEEDRLEFKLNLSAEPLESKFNLSLSSNFDNHISKLCNNSAEISLHSNEINREASPSSCRNPPSNVGKRVVALYSFAAENPDELSFNEGDTIEIVKQAEDEWYVGLLGDGSKGLFPINYVGPFSP</sequence>
<dbReference type="Gene3D" id="2.30.30.40">
    <property type="entry name" value="SH3 Domains"/>
    <property type="match status" value="1"/>
</dbReference>
<dbReference type="AlphaFoldDB" id="A0A6G3MMF5"/>
<dbReference type="InterPro" id="IPR001452">
    <property type="entry name" value="SH3_domain"/>
</dbReference>
<feature type="domain" description="SH3" evidence="3">
    <location>
        <begin position="79"/>
        <end position="139"/>
    </location>
</feature>
<evidence type="ECO:0000313" key="4">
    <source>
        <dbReference type="EMBL" id="NDJ95159.1"/>
    </source>
</evidence>
<keyword evidence="1 2" id="KW-0728">SH3 domain</keyword>
<dbReference type="GO" id="GO:0006897">
    <property type="term" value="P:endocytosis"/>
    <property type="evidence" value="ECO:0007669"/>
    <property type="project" value="InterPro"/>
</dbReference>
<dbReference type="GO" id="GO:0043332">
    <property type="term" value="C:mating projection tip"/>
    <property type="evidence" value="ECO:0007669"/>
    <property type="project" value="TreeGrafter"/>
</dbReference>
<accession>A0A6G3MMF5</accession>
<proteinExistence type="predicted"/>
<dbReference type="FunFam" id="2.30.30.40:FF:000072">
    <property type="entry name" value="Unconventional Myosin IB"/>
    <property type="match status" value="1"/>
</dbReference>
<dbReference type="InterPro" id="IPR046982">
    <property type="entry name" value="BIN3/RVS161-like"/>
</dbReference>
<dbReference type="SMART" id="SM00326">
    <property type="entry name" value="SH3"/>
    <property type="match status" value="1"/>
</dbReference>
<dbReference type="GO" id="GO:0097320">
    <property type="term" value="P:plasma membrane tubulation"/>
    <property type="evidence" value="ECO:0007669"/>
    <property type="project" value="TreeGrafter"/>
</dbReference>
<name>A0A6G3MMF5_HENSL</name>
<evidence type="ECO:0000256" key="2">
    <source>
        <dbReference type="PROSITE-ProRule" id="PRU00192"/>
    </source>
</evidence>
<dbReference type="Pfam" id="PF00018">
    <property type="entry name" value="SH3_1"/>
    <property type="match status" value="1"/>
</dbReference>
<dbReference type="GO" id="GO:0008289">
    <property type="term" value="F:lipid binding"/>
    <property type="evidence" value="ECO:0007669"/>
    <property type="project" value="TreeGrafter"/>
</dbReference>
<dbReference type="GO" id="GO:0031097">
    <property type="term" value="C:medial cortex"/>
    <property type="evidence" value="ECO:0007669"/>
    <property type="project" value="TreeGrafter"/>
</dbReference>
<dbReference type="InterPro" id="IPR036028">
    <property type="entry name" value="SH3-like_dom_sf"/>
</dbReference>
<dbReference type="GO" id="GO:1990528">
    <property type="term" value="C:Rvs161p-Rvs167p complex"/>
    <property type="evidence" value="ECO:0007669"/>
    <property type="project" value="TreeGrafter"/>
</dbReference>
<dbReference type="GO" id="GO:0015629">
    <property type="term" value="C:actin cytoskeleton"/>
    <property type="evidence" value="ECO:0007669"/>
    <property type="project" value="TreeGrafter"/>
</dbReference>
<dbReference type="PRINTS" id="PR00499">
    <property type="entry name" value="P67PHOX"/>
</dbReference>
<dbReference type="SUPFAM" id="SSF50044">
    <property type="entry name" value="SH3-domain"/>
    <property type="match status" value="1"/>
</dbReference>
<reference evidence="4" key="1">
    <citation type="submission" date="2018-11" db="EMBL/GenBank/DDBJ databases">
        <title>Henneguya salminicola genome and transcriptome.</title>
        <authorList>
            <person name="Yahalomi D."/>
            <person name="Atkinson S.D."/>
            <person name="Neuhof M."/>
            <person name="Chang E.S."/>
            <person name="Philippe H."/>
            <person name="Cartwright P."/>
            <person name="Bartholomew J.L."/>
            <person name="Huchon D."/>
        </authorList>
    </citation>
    <scope>NUCLEOTIDE SEQUENCE</scope>
    <source>
        <strain evidence="4">Hz1</strain>
        <tissue evidence="4">Whole</tissue>
    </source>
</reference>
<dbReference type="PANTHER" id="PTHR47174">
    <property type="entry name" value="BRIDGING INTEGRATOR 3"/>
    <property type="match status" value="1"/>
</dbReference>
<organism evidence="4">
    <name type="scientific">Henneguya salminicola</name>
    <name type="common">Myxosporean</name>
    <dbReference type="NCBI Taxonomy" id="69463"/>
    <lineage>
        <taxon>Eukaryota</taxon>
        <taxon>Metazoa</taxon>
        <taxon>Cnidaria</taxon>
        <taxon>Myxozoa</taxon>
        <taxon>Myxosporea</taxon>
        <taxon>Bivalvulida</taxon>
        <taxon>Platysporina</taxon>
        <taxon>Myxobolidae</taxon>
        <taxon>Henneguya</taxon>
    </lineage>
</organism>
<protein>
    <submittedName>
        <fullName evidence="4">Class E vacuolar protein-sorting machinery protein HSE1 (Trinotate prediction)</fullName>
    </submittedName>
</protein>
<dbReference type="EMBL" id="GHBP01016131">
    <property type="protein sequence ID" value="NDJ95159.1"/>
    <property type="molecule type" value="Transcribed_RNA"/>
</dbReference>
<dbReference type="PRINTS" id="PR00452">
    <property type="entry name" value="SH3DOMAIN"/>
</dbReference>
<dbReference type="PANTHER" id="PTHR47174:SF1">
    <property type="entry name" value="REDUCED VIABILITY UPON STARVATION PROTEIN 167"/>
    <property type="match status" value="1"/>
</dbReference>
<dbReference type="GO" id="GO:0051666">
    <property type="term" value="P:actin cortical patch localization"/>
    <property type="evidence" value="ECO:0007669"/>
    <property type="project" value="InterPro"/>
</dbReference>